<protein>
    <recommendedName>
        <fullName evidence="1">Glycosyl transferase family 1 domain-containing protein</fullName>
    </recommendedName>
</protein>
<feature type="domain" description="Glycosyl transferase family 1" evidence="1">
    <location>
        <begin position="60"/>
        <end position="213"/>
    </location>
</feature>
<gene>
    <name evidence="2" type="ORF">BHS01_09120</name>
</gene>
<dbReference type="InterPro" id="IPR001296">
    <property type="entry name" value="Glyco_trans_1"/>
</dbReference>
<dbReference type="GO" id="GO:0016757">
    <property type="term" value="F:glycosyltransferase activity"/>
    <property type="evidence" value="ECO:0007669"/>
    <property type="project" value="InterPro"/>
</dbReference>
<organism evidence="2 3">
    <name type="scientific">Pseudolactococcus paracarnosus</name>
    <dbReference type="NCBI Taxonomy" id="2749962"/>
    <lineage>
        <taxon>Bacteria</taxon>
        <taxon>Bacillati</taxon>
        <taxon>Bacillota</taxon>
        <taxon>Bacilli</taxon>
        <taxon>Lactobacillales</taxon>
        <taxon>Streptococcaceae</taxon>
        <taxon>Pseudolactococcus</taxon>
    </lineage>
</organism>
<dbReference type="KEGG" id="lpaa:BHS01_09120"/>
<dbReference type="Proteomes" id="UP000516280">
    <property type="component" value="Chromosome"/>
</dbReference>
<dbReference type="Gene3D" id="3.40.50.2000">
    <property type="entry name" value="Glycogen Phosphorylase B"/>
    <property type="match status" value="1"/>
</dbReference>
<dbReference type="SUPFAM" id="SSF53756">
    <property type="entry name" value="UDP-Glycosyltransferase/glycogen phosphorylase"/>
    <property type="match status" value="1"/>
</dbReference>
<evidence type="ECO:0000313" key="3">
    <source>
        <dbReference type="Proteomes" id="UP000516280"/>
    </source>
</evidence>
<accession>A0A7L4WEJ3</accession>
<reference evidence="2 3" key="1">
    <citation type="submission" date="2016-09" db="EMBL/GenBank/DDBJ databases">
        <title>Lactic acid bacteria from MAP meat Genome sequencing and assembly.</title>
        <authorList>
            <person name="Behr J."/>
            <person name="Hilgarth M."/>
            <person name="Vogel R.F."/>
        </authorList>
    </citation>
    <scope>NUCLEOTIDE SEQUENCE [LARGE SCALE GENOMIC DNA]</scope>
    <source>
        <strain evidence="2 3">TMW21615</strain>
    </source>
</reference>
<evidence type="ECO:0000313" key="2">
    <source>
        <dbReference type="EMBL" id="QDJ28676.1"/>
    </source>
</evidence>
<sequence length="246" mass="28837">MPKLSNTIVAKFWGNIRNKNLKKVDYVVLECSYYKNVLSKYLNENKSSVLYLNRPKIENPYEFNWNDKQIDIVYLGSINHHIDIDKIVSFLKVLNKRKKVVLHIIGDGEKAIEFNNRVQAQDIETNFYGIVFDDKKKREILQKCQYGLNVYRKNLGIGLTMKSVEYYQIGLPIINAGIYDSKVMIEKFGAGFSLESEEELATKISNLTHEEWSEHHSLTLKVFEHYFCTPKYRQNLIDILERVISE</sequence>
<evidence type="ECO:0000259" key="1">
    <source>
        <dbReference type="Pfam" id="PF00534"/>
    </source>
</evidence>
<dbReference type="Pfam" id="PF00534">
    <property type="entry name" value="Glycos_transf_1"/>
    <property type="match status" value="1"/>
</dbReference>
<dbReference type="EMBL" id="CP017195">
    <property type="protein sequence ID" value="QDJ28676.1"/>
    <property type="molecule type" value="Genomic_DNA"/>
</dbReference>
<dbReference type="AlphaFoldDB" id="A0A7L4WEJ3"/>
<proteinExistence type="predicted"/>
<dbReference type="RefSeq" id="WP_188347989.1">
    <property type="nucleotide sequence ID" value="NZ_CP017195.1"/>
</dbReference>
<name>A0A7L4WEJ3_9LACT</name>